<dbReference type="GO" id="GO:0003995">
    <property type="term" value="F:acyl-CoA dehydrogenase activity"/>
    <property type="evidence" value="ECO:0007669"/>
    <property type="project" value="InterPro"/>
</dbReference>
<name>A0A4R7VJZ5_9PSED</name>
<dbReference type="InterPro" id="IPR046373">
    <property type="entry name" value="Acyl-CoA_Oxase/DH_mid-dom_sf"/>
</dbReference>
<dbReference type="RefSeq" id="WP_208867465.1">
    <property type="nucleotide sequence ID" value="NZ_SOCQ01000004.1"/>
</dbReference>
<dbReference type="PROSITE" id="PS00073">
    <property type="entry name" value="ACYL_COA_DH_2"/>
    <property type="match status" value="1"/>
</dbReference>
<dbReference type="Pfam" id="PF02770">
    <property type="entry name" value="Acyl-CoA_dh_M"/>
    <property type="match status" value="1"/>
</dbReference>
<dbReference type="AlphaFoldDB" id="A0A4R7VJZ5"/>
<dbReference type="InterPro" id="IPR009100">
    <property type="entry name" value="AcylCoA_DH/oxidase_NM_dom_sf"/>
</dbReference>
<feature type="domain" description="Acyl-CoA oxidase/dehydrogenase middle" evidence="7">
    <location>
        <begin position="122"/>
        <end position="216"/>
    </location>
</feature>
<evidence type="ECO:0000256" key="3">
    <source>
        <dbReference type="ARBA" id="ARBA00022630"/>
    </source>
</evidence>
<comment type="caution">
    <text evidence="9">The sequence shown here is derived from an EMBL/GenBank/DDBJ whole genome shotgun (WGS) entry which is preliminary data.</text>
</comment>
<dbReference type="InterPro" id="IPR006089">
    <property type="entry name" value="Acyl-CoA_DH_CS"/>
</dbReference>
<gene>
    <name evidence="9" type="ORF">EDF87_104191</name>
</gene>
<dbReference type="Pfam" id="PF02771">
    <property type="entry name" value="Acyl-CoA_dh_N"/>
    <property type="match status" value="1"/>
</dbReference>
<feature type="domain" description="Acyl-CoA dehydrogenase/oxidase C-terminal" evidence="6">
    <location>
        <begin position="228"/>
        <end position="376"/>
    </location>
</feature>
<evidence type="ECO:0000256" key="5">
    <source>
        <dbReference type="RuleBase" id="RU362125"/>
    </source>
</evidence>
<feature type="domain" description="Acyl-CoA dehydrogenase/oxidase N-terminal" evidence="8">
    <location>
        <begin position="6"/>
        <end position="117"/>
    </location>
</feature>
<dbReference type="InterPro" id="IPR037069">
    <property type="entry name" value="AcylCoA_DH/ox_N_sf"/>
</dbReference>
<organism evidence="9 10">
    <name type="scientific">Pseudomonas helmanticensis</name>
    <dbReference type="NCBI Taxonomy" id="1471381"/>
    <lineage>
        <taxon>Bacteria</taxon>
        <taxon>Pseudomonadati</taxon>
        <taxon>Pseudomonadota</taxon>
        <taxon>Gammaproteobacteria</taxon>
        <taxon>Pseudomonadales</taxon>
        <taxon>Pseudomonadaceae</taxon>
        <taxon>Pseudomonas</taxon>
    </lineage>
</organism>
<dbReference type="InterPro" id="IPR036250">
    <property type="entry name" value="AcylCo_DH-like_C"/>
</dbReference>
<protein>
    <submittedName>
        <fullName evidence="9">Alkylation response protein AidB-like acyl-CoA dehydrogenase</fullName>
    </submittedName>
</protein>
<dbReference type="SUPFAM" id="SSF56645">
    <property type="entry name" value="Acyl-CoA dehydrogenase NM domain-like"/>
    <property type="match status" value="1"/>
</dbReference>
<comment type="cofactor">
    <cofactor evidence="1 5">
        <name>FAD</name>
        <dbReference type="ChEBI" id="CHEBI:57692"/>
    </cofactor>
</comment>
<dbReference type="InterPro" id="IPR006091">
    <property type="entry name" value="Acyl-CoA_Oxase/DH_mid-dom"/>
</dbReference>
<proteinExistence type="inferred from homology"/>
<keyword evidence="3 5" id="KW-0285">Flavoprotein</keyword>
<dbReference type="Gene3D" id="1.10.540.10">
    <property type="entry name" value="Acyl-CoA dehydrogenase/oxidase, N-terminal domain"/>
    <property type="match status" value="1"/>
</dbReference>
<dbReference type="PANTHER" id="PTHR43884">
    <property type="entry name" value="ACYL-COA DEHYDROGENASE"/>
    <property type="match status" value="1"/>
</dbReference>
<dbReference type="Pfam" id="PF00441">
    <property type="entry name" value="Acyl-CoA_dh_1"/>
    <property type="match status" value="1"/>
</dbReference>
<dbReference type="InterPro" id="IPR009075">
    <property type="entry name" value="AcylCo_DH/oxidase_C"/>
</dbReference>
<dbReference type="EMBL" id="SOCQ01000004">
    <property type="protein sequence ID" value="TDV49545.1"/>
    <property type="molecule type" value="Genomic_DNA"/>
</dbReference>
<evidence type="ECO:0000259" key="7">
    <source>
        <dbReference type="Pfam" id="PF02770"/>
    </source>
</evidence>
<evidence type="ECO:0000256" key="4">
    <source>
        <dbReference type="ARBA" id="ARBA00022827"/>
    </source>
</evidence>
<evidence type="ECO:0000256" key="2">
    <source>
        <dbReference type="ARBA" id="ARBA00009347"/>
    </source>
</evidence>
<keyword evidence="5" id="KW-0560">Oxidoreductase</keyword>
<dbReference type="InterPro" id="IPR013786">
    <property type="entry name" value="AcylCoA_DH/ox_N"/>
</dbReference>
<dbReference type="GO" id="GO:0050660">
    <property type="term" value="F:flavin adenine dinucleotide binding"/>
    <property type="evidence" value="ECO:0007669"/>
    <property type="project" value="InterPro"/>
</dbReference>
<dbReference type="PIRSF" id="PIRSF016578">
    <property type="entry name" value="HsaA"/>
    <property type="match status" value="1"/>
</dbReference>
<dbReference type="Proteomes" id="UP000295804">
    <property type="component" value="Unassembled WGS sequence"/>
</dbReference>
<accession>A0A4R7VJZ5</accession>
<keyword evidence="4 5" id="KW-0274">FAD</keyword>
<dbReference type="Gene3D" id="1.20.140.10">
    <property type="entry name" value="Butyryl-CoA Dehydrogenase, subunit A, domain 3"/>
    <property type="match status" value="1"/>
</dbReference>
<evidence type="ECO:0000259" key="8">
    <source>
        <dbReference type="Pfam" id="PF02771"/>
    </source>
</evidence>
<dbReference type="SUPFAM" id="SSF47203">
    <property type="entry name" value="Acyl-CoA dehydrogenase C-terminal domain-like"/>
    <property type="match status" value="1"/>
</dbReference>
<reference evidence="9 10" key="1">
    <citation type="submission" date="2019-03" db="EMBL/GenBank/DDBJ databases">
        <title>Genomic analyses of the natural microbiome of Caenorhabditis elegans.</title>
        <authorList>
            <person name="Samuel B."/>
        </authorList>
    </citation>
    <scope>NUCLEOTIDE SEQUENCE [LARGE SCALE GENOMIC DNA]</scope>
    <source>
        <strain evidence="9 10">BIGb0525</strain>
    </source>
</reference>
<evidence type="ECO:0000256" key="1">
    <source>
        <dbReference type="ARBA" id="ARBA00001974"/>
    </source>
</evidence>
<evidence type="ECO:0000313" key="10">
    <source>
        <dbReference type="Proteomes" id="UP000295804"/>
    </source>
</evidence>
<comment type="similarity">
    <text evidence="2 5">Belongs to the acyl-CoA dehydrogenase family.</text>
</comment>
<sequence>MLLPMSDEERLYCEAVEGTVKRVSPVDHVQKMDNQKQFDFGLHKALAELGVWGVGIEEEFGGAGGTPKLQVQTLEALGRMATSMAVFGVVQFMATRLLRQYGTPAQQDKYLSKLCAGAIKASFCLTEESGGTDILQAMRTNARRADNGWRLTGSKYWISGAMHADLLIVLARTSEHRSRGVTMFLVDKPTPGVSASEINTFAINSYDTCSVAFDDVALSDDAVLGEVDQGFIQVLSTLNSERLNAAAVATGIGRGAQQLAVEYARDRQAFGRPIGQFQSLQHRLVHAGVALEQAWLTTQMAAIAEEQGQTNIEVSSAIAKLAASKAANEAVRTGMETMGGAGFDLEYPMQRYYRDIRLYSFAPLTDDMLANLLGERWLGLPRSF</sequence>
<evidence type="ECO:0000259" key="6">
    <source>
        <dbReference type="Pfam" id="PF00441"/>
    </source>
</evidence>
<dbReference type="PANTHER" id="PTHR43884:SF37">
    <property type="entry name" value="ACYL-COA DEHYDROGENASE"/>
    <property type="match status" value="1"/>
</dbReference>
<evidence type="ECO:0000313" key="9">
    <source>
        <dbReference type="EMBL" id="TDV49545.1"/>
    </source>
</evidence>
<dbReference type="Gene3D" id="2.40.110.10">
    <property type="entry name" value="Butyryl-CoA Dehydrogenase, subunit A, domain 2"/>
    <property type="match status" value="1"/>
</dbReference>